<organism evidence="2 3">
    <name type="scientific">Dendrosporobacter quercicolus</name>
    <dbReference type="NCBI Taxonomy" id="146817"/>
    <lineage>
        <taxon>Bacteria</taxon>
        <taxon>Bacillati</taxon>
        <taxon>Bacillota</taxon>
        <taxon>Negativicutes</taxon>
        <taxon>Selenomonadales</taxon>
        <taxon>Sporomusaceae</taxon>
        <taxon>Dendrosporobacter</taxon>
    </lineage>
</organism>
<feature type="compositionally biased region" description="Low complexity" evidence="1">
    <location>
        <begin position="47"/>
        <end position="72"/>
    </location>
</feature>
<reference evidence="2 3" key="1">
    <citation type="submission" date="2016-10" db="EMBL/GenBank/DDBJ databases">
        <authorList>
            <person name="de Groot N.N."/>
        </authorList>
    </citation>
    <scope>NUCLEOTIDE SEQUENCE [LARGE SCALE GENOMIC DNA]</scope>
    <source>
        <strain evidence="2 3">DSM 1736</strain>
    </source>
</reference>
<dbReference type="RefSeq" id="WP_092075148.1">
    <property type="nucleotide sequence ID" value="NZ_FNHB01000022.1"/>
</dbReference>
<gene>
    <name evidence="2" type="ORF">SAMN04488502_1226</name>
</gene>
<accession>A0A1H0ASJ8</accession>
<dbReference type="Proteomes" id="UP000214880">
    <property type="component" value="Unassembled WGS sequence"/>
</dbReference>
<keyword evidence="3" id="KW-1185">Reference proteome</keyword>
<feature type="region of interest" description="Disordered" evidence="1">
    <location>
        <begin position="24"/>
        <end position="84"/>
    </location>
</feature>
<dbReference type="STRING" id="146817.SAMN04488502_1226"/>
<name>A0A1H0ASJ8_9FIRM</name>
<evidence type="ECO:0000256" key="1">
    <source>
        <dbReference type="SAM" id="MobiDB-lite"/>
    </source>
</evidence>
<dbReference type="AlphaFoldDB" id="A0A1H0ASJ8"/>
<dbReference type="EMBL" id="FNHB01000022">
    <property type="protein sequence ID" value="SDN36331.1"/>
    <property type="molecule type" value="Genomic_DNA"/>
</dbReference>
<evidence type="ECO:0000313" key="2">
    <source>
        <dbReference type="EMBL" id="SDN36331.1"/>
    </source>
</evidence>
<protein>
    <submittedName>
        <fullName evidence="2">Uncharacterized protein</fullName>
    </submittedName>
</protein>
<sequence>MENWFLFLIPLLYFLSEILSRAKSSPEAEPPPEMPDYGLKKFPPKMPQQQVPVPVAASPKAPLAAKLADSSKPQAGQEEGGWDNKLHPSVVLNGVIFAEILQPPRSMRPIEARFTRRR</sequence>
<dbReference type="OrthoDB" id="1685222at2"/>
<proteinExistence type="predicted"/>
<evidence type="ECO:0000313" key="3">
    <source>
        <dbReference type="Proteomes" id="UP000214880"/>
    </source>
</evidence>